<comment type="caution">
    <text evidence="3">The sequence shown here is derived from an EMBL/GenBank/DDBJ whole genome shotgun (WGS) entry which is preliminary data.</text>
</comment>
<keyword evidence="1" id="KW-1133">Transmembrane helix</keyword>
<dbReference type="InterPro" id="IPR012334">
    <property type="entry name" value="Pectin_lyas_fold"/>
</dbReference>
<accession>A0A6I1MHQ8</accession>
<evidence type="ECO:0000256" key="1">
    <source>
        <dbReference type="SAM" id="Phobius"/>
    </source>
</evidence>
<dbReference type="InterPro" id="IPR039448">
    <property type="entry name" value="Beta_helix"/>
</dbReference>
<proteinExistence type="predicted"/>
<dbReference type="EMBL" id="WHJC01000003">
    <property type="protein sequence ID" value="MPQ42283.1"/>
    <property type="molecule type" value="Genomic_DNA"/>
</dbReference>
<name>A0A6I1MHQ8_9CLOT</name>
<organism evidence="3 4">
    <name type="scientific">Clostridium tarantellae</name>
    <dbReference type="NCBI Taxonomy" id="39493"/>
    <lineage>
        <taxon>Bacteria</taxon>
        <taxon>Bacillati</taxon>
        <taxon>Bacillota</taxon>
        <taxon>Clostridia</taxon>
        <taxon>Eubacteriales</taxon>
        <taxon>Clostridiaceae</taxon>
        <taxon>Clostridium</taxon>
    </lineage>
</organism>
<dbReference type="SUPFAM" id="SSF51126">
    <property type="entry name" value="Pectin lyase-like"/>
    <property type="match status" value="1"/>
</dbReference>
<feature type="transmembrane region" description="Helical" evidence="1">
    <location>
        <begin position="47"/>
        <end position="67"/>
    </location>
</feature>
<keyword evidence="1" id="KW-0472">Membrane</keyword>
<protein>
    <recommendedName>
        <fullName evidence="2">Right handed beta helix domain-containing protein</fullName>
    </recommendedName>
</protein>
<dbReference type="InterPro" id="IPR011050">
    <property type="entry name" value="Pectin_lyase_fold/virulence"/>
</dbReference>
<dbReference type="AlphaFoldDB" id="A0A6I1MHQ8"/>
<dbReference type="SMART" id="SM00710">
    <property type="entry name" value="PbH1"/>
    <property type="match status" value="9"/>
</dbReference>
<feature type="domain" description="Right handed beta helix" evidence="2">
    <location>
        <begin position="360"/>
        <end position="464"/>
    </location>
</feature>
<dbReference type="Proteomes" id="UP000430345">
    <property type="component" value="Unassembled WGS sequence"/>
</dbReference>
<dbReference type="Pfam" id="PF13229">
    <property type="entry name" value="Beta_helix"/>
    <property type="match status" value="1"/>
</dbReference>
<gene>
    <name evidence="3" type="ORF">GBZ86_00695</name>
</gene>
<dbReference type="InterPro" id="IPR006626">
    <property type="entry name" value="PbH1"/>
</dbReference>
<evidence type="ECO:0000313" key="4">
    <source>
        <dbReference type="Proteomes" id="UP000430345"/>
    </source>
</evidence>
<reference evidence="3 4" key="1">
    <citation type="submission" date="2019-10" db="EMBL/GenBank/DDBJ databases">
        <title>The Genome Sequence of Clostridium tarantellae Isolated from Fish Brain.</title>
        <authorList>
            <person name="Bano L."/>
            <person name="Kiel M."/>
            <person name="Sales G."/>
            <person name="Doxey A.C."/>
            <person name="Mansfield M.J."/>
            <person name="Schiavone M."/>
            <person name="Rossetto O."/>
            <person name="Pirazzini M."/>
            <person name="Dobrindt U."/>
            <person name="Montecucco C."/>
        </authorList>
    </citation>
    <scope>NUCLEOTIDE SEQUENCE [LARGE SCALE GENOMIC DNA]</scope>
    <source>
        <strain evidence="3 4">DSM 3997</strain>
    </source>
</reference>
<keyword evidence="4" id="KW-1185">Reference proteome</keyword>
<dbReference type="OrthoDB" id="2743766at2"/>
<evidence type="ECO:0000259" key="2">
    <source>
        <dbReference type="Pfam" id="PF13229"/>
    </source>
</evidence>
<keyword evidence="1" id="KW-0812">Transmembrane</keyword>
<evidence type="ECO:0000313" key="3">
    <source>
        <dbReference type="EMBL" id="MPQ42283.1"/>
    </source>
</evidence>
<dbReference type="Gene3D" id="2.160.20.10">
    <property type="entry name" value="Single-stranded right-handed beta-helix, Pectin lyase-like"/>
    <property type="match status" value="2"/>
</dbReference>
<sequence length="729" mass="82184">MVFKPKIKYSGFCIVFEFYIDIGGKIVNKKKKPLSKKKQKLRRKKQVVRILSAAVLLGVICAGPYYVGKKYFFDKDVDASQEINKSYTVELSRFKIKNNGTDPIQTSKGINEALEYAKGKGYKEIVFPKGTYLIDEKNPVTIDVKDMVINLNDSTFQINTNGQEKYYTVVFKDGAENVRLTNGTIRGDRDTHDYKTIKTPHEWGHGLVFDGGQNLDVDHLTITNVTGYGVYTRSGNDANRFDAIKFENLESGNISDDGISVDDGNSIRTKEAYDISKVGGKFELGYTLGYQGYPSFKNKEYTAYFYDKDNKFLEKKDCIQFKKTEVPKDAVYVKFAFPQSEVVEAPVAAAWISNFKPPTNVKLMNCDIKKNRSLGLGFCGGQDWRIEGNTFEDNGGNAPGFAVDFEDGWNLMQNVTFKNNVFKNNHGDLTSAAGDNFVFEGNDFTNTVYIWHRTTDYKILNNEFNNSKVTYEYSTPFETRGNTYNNSELRLKAKEGTEVNPLIHKEIFINSSIEKMAPNEQVIDSDIRGTKGASIRLAGNIKKCNINVKKSYLMGDLDECNIEGSELSVLEDSKITNGTIKDSQILNHGRTGTIALINNKINNSQVLLNTWGSHTILDIENNEINMDKDSFIKLSAGKMKDLLFKNNAVNNTSDKKPVLNMYDTTYSQPNGNATIEGNTFTQTKYPYVFDGVNIKSGIFNFDAKDNTLNNCEIINEKYNKNPNFNMTIS</sequence>